<dbReference type="NCBIfam" id="TIGR02870">
    <property type="entry name" value="spore_II_D"/>
    <property type="match status" value="1"/>
</dbReference>
<evidence type="ECO:0000259" key="1">
    <source>
        <dbReference type="Pfam" id="PF08486"/>
    </source>
</evidence>
<dbReference type="EMBL" id="RHHQ01000021">
    <property type="protein sequence ID" value="RNB82094.1"/>
    <property type="molecule type" value="Genomic_DNA"/>
</dbReference>
<dbReference type="Pfam" id="PF08486">
    <property type="entry name" value="SpoIID"/>
    <property type="match status" value="1"/>
</dbReference>
<accession>A0A3M8D1Z3</accession>
<reference evidence="2 3" key="1">
    <citation type="submission" date="2018-10" db="EMBL/GenBank/DDBJ databases">
        <title>Phylogenomics of Brevibacillus.</title>
        <authorList>
            <person name="Dunlap C."/>
        </authorList>
    </citation>
    <scope>NUCLEOTIDE SEQUENCE [LARGE SCALE GENOMIC DNA]</scope>
    <source>
        <strain evidence="2 3">JCM 15716</strain>
    </source>
</reference>
<proteinExistence type="predicted"/>
<evidence type="ECO:0000313" key="2">
    <source>
        <dbReference type="EMBL" id="RNB82094.1"/>
    </source>
</evidence>
<dbReference type="Proteomes" id="UP000271031">
    <property type="component" value="Unassembled WGS sequence"/>
</dbReference>
<keyword evidence="3" id="KW-1185">Reference proteome</keyword>
<dbReference type="InterPro" id="IPR013693">
    <property type="entry name" value="SpoIID/LytB_N"/>
</dbReference>
<evidence type="ECO:0000313" key="3">
    <source>
        <dbReference type="Proteomes" id="UP000271031"/>
    </source>
</evidence>
<dbReference type="AlphaFoldDB" id="A0A3M8D1Z3"/>
<dbReference type="PANTHER" id="PTHR30032">
    <property type="entry name" value="N-ACETYLMURAMOYL-L-ALANINE AMIDASE-RELATED"/>
    <property type="match status" value="1"/>
</dbReference>
<dbReference type="NCBIfam" id="TIGR02669">
    <property type="entry name" value="SpoIID_LytB"/>
    <property type="match status" value="1"/>
</dbReference>
<sequence length="336" mass="37264">MRNYLIVLLVAIPLVIVAIPALLVKYAPTFAPTPKPASPQVTPTTINVASQIPINVYRTATKTIETLPIESYIEGVVAAEMPAEFELEALKAQALAARTYIVRRLQERAFNDVPKGAVVLDTVQHQVFIDDKQQRERWGEQYAWKSKKIQQAVLATAGEVLTYGGKPIDATFFSTSNGYTENADEYWAEKIPYLKSVPSPWDSESPRYLQKTTIPLVEFEQKLGVRLDTPAMQGNSGRWYTVLSETTGKRVGKVRVGDKEFSGRELRERLGLNSTAFSMQLKSNGVEITTNGYGHGVGMSQWGANGMAKAGKSAEQIVKYFYQGIALENYGKMLKS</sequence>
<dbReference type="InterPro" id="IPR014225">
    <property type="entry name" value="Spore_II_D_firmicutes"/>
</dbReference>
<dbReference type="OrthoDB" id="9794671at2"/>
<dbReference type="InterPro" id="IPR051922">
    <property type="entry name" value="Bact_Sporulation_Assoc"/>
</dbReference>
<dbReference type="PANTHER" id="PTHR30032:SF4">
    <property type="entry name" value="AMIDASE ENHANCER"/>
    <property type="match status" value="1"/>
</dbReference>
<organism evidence="2 3">
    <name type="scientific">Brevibacillus fluminis</name>
    <dbReference type="NCBI Taxonomy" id="511487"/>
    <lineage>
        <taxon>Bacteria</taxon>
        <taxon>Bacillati</taxon>
        <taxon>Bacillota</taxon>
        <taxon>Bacilli</taxon>
        <taxon>Bacillales</taxon>
        <taxon>Paenibacillaceae</taxon>
        <taxon>Brevibacillus</taxon>
    </lineage>
</organism>
<feature type="domain" description="Sporulation stage II protein D amidase enhancer LytB N-terminal" evidence="1">
    <location>
        <begin position="58"/>
        <end position="163"/>
    </location>
</feature>
<name>A0A3M8D1Z3_9BACL</name>
<protein>
    <submittedName>
        <fullName evidence="2">Stage II sporulation protein D</fullName>
    </submittedName>
</protein>
<dbReference type="GO" id="GO:0030288">
    <property type="term" value="C:outer membrane-bounded periplasmic space"/>
    <property type="evidence" value="ECO:0007669"/>
    <property type="project" value="TreeGrafter"/>
</dbReference>
<gene>
    <name evidence="2" type="primary">spoIID</name>
    <name evidence="2" type="ORF">EDM56_24695</name>
</gene>
<dbReference type="GO" id="GO:0030435">
    <property type="term" value="P:sporulation resulting in formation of a cellular spore"/>
    <property type="evidence" value="ECO:0007669"/>
    <property type="project" value="InterPro"/>
</dbReference>
<dbReference type="RefSeq" id="WP_122920627.1">
    <property type="nucleotide sequence ID" value="NZ_RHHQ01000021.1"/>
</dbReference>
<dbReference type="InterPro" id="IPR013486">
    <property type="entry name" value="SpoIID/LytB"/>
</dbReference>
<comment type="caution">
    <text evidence="2">The sequence shown here is derived from an EMBL/GenBank/DDBJ whole genome shotgun (WGS) entry which is preliminary data.</text>
</comment>